<dbReference type="AlphaFoldDB" id="A0A8E4EYS7"/>
<dbReference type="InterPro" id="IPR040170">
    <property type="entry name" value="Cytosol_ACT"/>
</dbReference>
<dbReference type="PANTHER" id="PTHR11049:SF5">
    <property type="entry name" value="ACYL-COA THIOESTER HYDROLASE YCIA"/>
    <property type="match status" value="1"/>
</dbReference>
<dbReference type="GO" id="GO:0005829">
    <property type="term" value="C:cytosol"/>
    <property type="evidence" value="ECO:0007669"/>
    <property type="project" value="TreeGrafter"/>
</dbReference>
<evidence type="ECO:0000256" key="4">
    <source>
        <dbReference type="ARBA" id="ARBA00022801"/>
    </source>
</evidence>
<dbReference type="GO" id="GO:0009062">
    <property type="term" value="P:fatty acid catabolic process"/>
    <property type="evidence" value="ECO:0007669"/>
    <property type="project" value="TreeGrafter"/>
</dbReference>
<keyword evidence="4 5" id="KW-0378">Hydrolase</keyword>
<proteinExistence type="inferred from homology"/>
<reference evidence="7" key="1">
    <citation type="submission" date="2020-10" db="EMBL/GenBank/DDBJ databases">
        <authorList>
            <person name="Szabo G."/>
        </authorList>
    </citation>
    <scope>NUCLEOTIDE SEQUENCE</scope>
    <source>
        <strain evidence="7">PROFFT</strain>
    </source>
</reference>
<dbReference type="InterPro" id="IPR033120">
    <property type="entry name" value="HOTDOG_ACOT"/>
</dbReference>
<name>A0A8E4EYS7_9ENTR</name>
<evidence type="ECO:0000313" key="7">
    <source>
        <dbReference type="EMBL" id="CAD6512144.1"/>
    </source>
</evidence>
<evidence type="ECO:0000256" key="2">
    <source>
        <dbReference type="ARBA" id="ARBA00010458"/>
    </source>
</evidence>
<evidence type="ECO:0000256" key="5">
    <source>
        <dbReference type="PROSITE-ProRule" id="PRU01106"/>
    </source>
</evidence>
<evidence type="ECO:0000259" key="6">
    <source>
        <dbReference type="PROSITE" id="PS51770"/>
    </source>
</evidence>
<evidence type="ECO:0000256" key="3">
    <source>
        <dbReference type="ARBA" id="ARBA00017699"/>
    </source>
</evidence>
<dbReference type="RefSeq" id="WP_216782347.1">
    <property type="nucleotide sequence ID" value="NZ_LR890047.1"/>
</dbReference>
<comment type="function">
    <text evidence="1">Catalyzes the hydrolysis of the thioester bond in palmitoyl-CoA and malonyl-CoA.</text>
</comment>
<dbReference type="NCBIfam" id="NF007970">
    <property type="entry name" value="PRK10694.1"/>
    <property type="match status" value="1"/>
</dbReference>
<organism evidence="7 8">
    <name type="scientific">Candidatus Profftia tarda</name>
    <dbReference type="NCBI Taxonomy" id="1177216"/>
    <lineage>
        <taxon>Bacteria</taxon>
        <taxon>Pseudomonadati</taxon>
        <taxon>Pseudomonadota</taxon>
        <taxon>Gammaproteobacteria</taxon>
        <taxon>Enterobacterales</taxon>
        <taxon>Enterobacteriaceae</taxon>
        <taxon>Candidatus Profftia</taxon>
    </lineage>
</organism>
<dbReference type="KEGG" id="ptf:PROFFT_A_05840"/>
<dbReference type="PANTHER" id="PTHR11049">
    <property type="entry name" value="ACYL COENZYME A THIOESTER HYDROLASE"/>
    <property type="match status" value="1"/>
</dbReference>
<dbReference type="PROSITE" id="PS51770">
    <property type="entry name" value="HOTDOG_ACOT"/>
    <property type="match status" value="1"/>
</dbReference>
<dbReference type="GO" id="GO:0052816">
    <property type="term" value="F:long-chain fatty acyl-CoA hydrolase activity"/>
    <property type="evidence" value="ECO:0007669"/>
    <property type="project" value="TreeGrafter"/>
</dbReference>
<dbReference type="Proteomes" id="UP000683585">
    <property type="component" value="Chromosome"/>
</dbReference>
<evidence type="ECO:0000313" key="8">
    <source>
        <dbReference type="Proteomes" id="UP000683585"/>
    </source>
</evidence>
<sequence length="142" mass="15308">MSKKYRLPVGELVLRTLAMPANTNVNGDISGGWIMSQMDIGGAILAKGLAECRVITAAVNGINFLKPISVGDVVSCYARSIRSSRSSITVNIEIWVKNLSEDLIGQGYCATEAVFIYVAIDDQNKSRTLPAGKKDLSIELDD</sequence>
<dbReference type="FunFam" id="3.10.129.10:FF:000008">
    <property type="entry name" value="Acyl-CoA thioester hydrolase"/>
    <property type="match status" value="1"/>
</dbReference>
<accession>A0A8E4EYS7</accession>
<protein>
    <recommendedName>
        <fullName evidence="3">Acyl-CoA thioester hydrolase YciA</fullName>
    </recommendedName>
</protein>
<dbReference type="GO" id="GO:0006637">
    <property type="term" value="P:acyl-CoA metabolic process"/>
    <property type="evidence" value="ECO:0007669"/>
    <property type="project" value="TreeGrafter"/>
</dbReference>
<dbReference type="InterPro" id="IPR006683">
    <property type="entry name" value="Thioestr_dom"/>
</dbReference>
<feature type="domain" description="HotDog ACOT-type" evidence="6">
    <location>
        <begin position="8"/>
        <end position="123"/>
    </location>
</feature>
<comment type="similarity">
    <text evidence="2">Belongs to the acyl coenzyme A hydrolase family.</text>
</comment>
<dbReference type="EMBL" id="LR890047">
    <property type="protein sequence ID" value="CAD6512144.1"/>
    <property type="molecule type" value="Genomic_DNA"/>
</dbReference>
<evidence type="ECO:0000256" key="1">
    <source>
        <dbReference type="ARBA" id="ARBA00004102"/>
    </source>
</evidence>
<dbReference type="CDD" id="cd03442">
    <property type="entry name" value="BFIT_BACH"/>
    <property type="match status" value="1"/>
</dbReference>
<dbReference type="Pfam" id="PF03061">
    <property type="entry name" value="4HBT"/>
    <property type="match status" value="1"/>
</dbReference>
<gene>
    <name evidence="7" type="primary">yciA</name>
    <name evidence="7" type="ORF">PROFFT_A_05840</name>
</gene>
<keyword evidence="8" id="KW-1185">Reference proteome</keyword>